<name>A0ABV6VMJ7_9ACTN</name>
<accession>A0ABV6VMJ7</accession>
<dbReference type="Proteomes" id="UP001592582">
    <property type="component" value="Unassembled WGS sequence"/>
</dbReference>
<gene>
    <name evidence="1" type="ORF">ACEZDG_37490</name>
</gene>
<protein>
    <submittedName>
        <fullName evidence="1">Uncharacterized protein</fullName>
    </submittedName>
</protein>
<keyword evidence="2" id="KW-1185">Reference proteome</keyword>
<dbReference type="EMBL" id="JBHEZX010000032">
    <property type="protein sequence ID" value="MFC1414964.1"/>
    <property type="molecule type" value="Genomic_DNA"/>
</dbReference>
<comment type="caution">
    <text evidence="1">The sequence shown here is derived from an EMBL/GenBank/DDBJ whole genome shotgun (WGS) entry which is preliminary data.</text>
</comment>
<evidence type="ECO:0000313" key="1">
    <source>
        <dbReference type="EMBL" id="MFC1414964.1"/>
    </source>
</evidence>
<organism evidence="1 2">
    <name type="scientific">Streptacidiphilus alkalitolerans</name>
    <dbReference type="NCBI Taxonomy" id="3342712"/>
    <lineage>
        <taxon>Bacteria</taxon>
        <taxon>Bacillati</taxon>
        <taxon>Actinomycetota</taxon>
        <taxon>Actinomycetes</taxon>
        <taxon>Kitasatosporales</taxon>
        <taxon>Streptomycetaceae</taxon>
        <taxon>Streptacidiphilus</taxon>
    </lineage>
</organism>
<reference evidence="1 2" key="1">
    <citation type="submission" date="2024-09" db="EMBL/GenBank/DDBJ databases">
        <authorList>
            <person name="Lee S.D."/>
        </authorList>
    </citation>
    <scope>NUCLEOTIDE SEQUENCE [LARGE SCALE GENOMIC DNA]</scope>
    <source>
        <strain evidence="1 2">N1-1</strain>
    </source>
</reference>
<proteinExistence type="predicted"/>
<sequence>MSTDPVLSDAGRQLAEQYGLVLGLVRQCGAAVGSGDWPSLAQAAGALSMAADELSASASALTREAVPTSPQAVLQQVNDWFGPERRDMFDALHQILKWQE</sequence>
<evidence type="ECO:0000313" key="2">
    <source>
        <dbReference type="Proteomes" id="UP001592582"/>
    </source>
</evidence>